<dbReference type="Pfam" id="PF08022">
    <property type="entry name" value="FAD_binding_8"/>
    <property type="match status" value="1"/>
</dbReference>
<organism evidence="16 17">
    <name type="scientific">Carpinus fangiana</name>
    <dbReference type="NCBI Taxonomy" id="176857"/>
    <lineage>
        <taxon>Eukaryota</taxon>
        <taxon>Viridiplantae</taxon>
        <taxon>Streptophyta</taxon>
        <taxon>Embryophyta</taxon>
        <taxon>Tracheophyta</taxon>
        <taxon>Spermatophyta</taxon>
        <taxon>Magnoliopsida</taxon>
        <taxon>eudicotyledons</taxon>
        <taxon>Gunneridae</taxon>
        <taxon>Pentapetalae</taxon>
        <taxon>rosids</taxon>
        <taxon>fabids</taxon>
        <taxon>Fagales</taxon>
        <taxon>Betulaceae</taxon>
        <taxon>Carpinus</taxon>
    </lineage>
</organism>
<dbReference type="EMBL" id="VIBQ01000009">
    <property type="protein sequence ID" value="KAB8337006.1"/>
    <property type="molecule type" value="Genomic_DNA"/>
</dbReference>
<comment type="subcellular location">
    <subcellularLocation>
        <location evidence="1">Cell membrane</location>
        <topology evidence="1">Multi-pass membrane protein</topology>
    </subcellularLocation>
</comment>
<feature type="transmembrane region" description="Helical" evidence="13">
    <location>
        <begin position="1183"/>
        <end position="1205"/>
    </location>
</feature>
<keyword evidence="7" id="KW-0560">Oxidoreductase</keyword>
<dbReference type="CDD" id="cd06186">
    <property type="entry name" value="NOX_Duox_like_FAD_NADP"/>
    <property type="match status" value="1"/>
</dbReference>
<feature type="transmembrane region" description="Helical" evidence="13">
    <location>
        <begin position="1144"/>
        <end position="1163"/>
    </location>
</feature>
<evidence type="ECO:0000256" key="1">
    <source>
        <dbReference type="ARBA" id="ARBA00004651"/>
    </source>
</evidence>
<keyword evidence="10" id="KW-0413">Isomerase</keyword>
<comment type="catalytic activity">
    <reaction evidence="11">
        <text>2 a Fe(II)-siderophore + NADP(+) + H(+) = 2 a Fe(III)-siderophore + NADPH</text>
        <dbReference type="Rhea" id="RHEA:28795"/>
        <dbReference type="Rhea" id="RHEA-COMP:11342"/>
        <dbReference type="Rhea" id="RHEA-COMP:11344"/>
        <dbReference type="ChEBI" id="CHEBI:15378"/>
        <dbReference type="ChEBI" id="CHEBI:29033"/>
        <dbReference type="ChEBI" id="CHEBI:29034"/>
        <dbReference type="ChEBI" id="CHEBI:57783"/>
        <dbReference type="ChEBI" id="CHEBI:58349"/>
        <dbReference type="EC" id="1.16.1.9"/>
    </reaction>
</comment>
<keyword evidence="3" id="KW-0813">Transport</keyword>
<feature type="transmembrane region" description="Helical" evidence="13">
    <location>
        <begin position="1390"/>
        <end position="1407"/>
    </location>
</feature>
<feature type="transmembrane region" description="Helical" evidence="13">
    <location>
        <begin position="1067"/>
        <end position="1086"/>
    </location>
</feature>
<dbReference type="InterPro" id="IPR039261">
    <property type="entry name" value="FNR_nucleotide-bd"/>
</dbReference>
<proteinExistence type="inferred from homology"/>
<accession>A0A5N6KPD3</accession>
<feature type="compositionally biased region" description="Low complexity" evidence="12">
    <location>
        <begin position="1594"/>
        <end position="1608"/>
    </location>
</feature>
<dbReference type="GO" id="GO:0005886">
    <property type="term" value="C:plasma membrane"/>
    <property type="evidence" value="ECO:0007669"/>
    <property type="project" value="UniProtKB-SubCell"/>
</dbReference>
<feature type="compositionally biased region" description="Basic residues" evidence="12">
    <location>
        <begin position="358"/>
        <end position="369"/>
    </location>
</feature>
<feature type="region of interest" description="Disordered" evidence="12">
    <location>
        <begin position="342"/>
        <end position="371"/>
    </location>
</feature>
<feature type="domain" description="FAD-binding FR-type" evidence="15">
    <location>
        <begin position="1266"/>
        <end position="1383"/>
    </location>
</feature>
<feature type="transmembrane region" description="Helical" evidence="13">
    <location>
        <begin position="1244"/>
        <end position="1262"/>
    </location>
</feature>
<dbReference type="SUPFAM" id="SSF63380">
    <property type="entry name" value="Riboflavin synthase domain-like"/>
    <property type="match status" value="1"/>
</dbReference>
<evidence type="ECO:0000256" key="11">
    <source>
        <dbReference type="ARBA" id="ARBA00048483"/>
    </source>
</evidence>
<feature type="region of interest" description="Disordered" evidence="12">
    <location>
        <begin position="1508"/>
        <end position="1558"/>
    </location>
</feature>
<dbReference type="InterPro" id="IPR013112">
    <property type="entry name" value="FAD-bd_8"/>
</dbReference>
<dbReference type="PANTHER" id="PTHR32361:SF23">
    <property type="entry name" value="FERRIC-CHELATE REDUCTASE"/>
    <property type="match status" value="1"/>
</dbReference>
<dbReference type="GO" id="GO:0006879">
    <property type="term" value="P:intracellular iron ion homeostasis"/>
    <property type="evidence" value="ECO:0007669"/>
    <property type="project" value="TreeGrafter"/>
</dbReference>
<dbReference type="InterPro" id="IPR002130">
    <property type="entry name" value="Cyclophilin-type_PPIase_dom"/>
</dbReference>
<dbReference type="PROSITE" id="PS50072">
    <property type="entry name" value="CSA_PPIASE_2"/>
    <property type="match status" value="1"/>
</dbReference>
<sequence>MNIKVDFFVTYKISGATRSIKMTQNVVIETTMGAIEFELYTEHAPRTCRNFATLAERGYYNDCPIHRVIPNFMVQTGDPTGTGRGGSSIYGEKFEDEIRETLRHTGAGILSMANAGPNTNGSQFFITLAPTPWLDGKHTIFGRVKSGLRVVQRLGLVKTDKEDRPVDGVKITSARIAVLGALSRLISGLRRSFGFALPAMIRSQRLFATLGTAKSEAHNSVQGRTTCHSLHLPEAAVIISLISLPPTTPPPLFSILNILVLLSSFWPNASLQSTTTVMISRHSPSSNASGSASNHALLPPSTSFPFPSIDSPRCSSSARTCCCGATNTPMVAAMGNPLVRKRRASPTASAHSTVWRSASHHARGSRTSRRAASMAAQQQSNRLLSPARLMTCTEGYSAQYATTRSLVVSSSSSSSAATAGVYRMRRSSTSTRRDDSSRRSRRAARVCAVVLGAPPGKCAGLQPVASSTLGTSRLRPASSSKRLVESEAVLLGSYVCGGLGTSFASRISALMPQTTAVSPTLTTAEPAQCVREPAWQLGLRKAAGIRPLGRMGACAGEAGRRCAVRYGMVFVASEFGFTNAGQLRAHVGGQRLQWSKQKDNQAALANGMAESQSGREKAARWRRAGSLSAEAQLQLRLPLPISLQLRQWALRRPFMRQANGATARSSVPSCFVPWETPQGADWAQASPRRPSSWPVRITQQTLGRDDRTREQPMPAAATVPFGSSVPSPSLLLLRRLAGPDRRCAGLSKAIACPCPVAVIVLFLLLLLLLLHRRLVLQQPLRFVDQQLGAACGKGLGFARTVNPFRLPALVPHTRYYIPPIQQHSSWKLSCRLRQAHLANAGPAAGHLLEDQYPSHVLSVCDIFRPESTSMPSLPTMLASDASSEALVSLDNIPRNVLLAPTSTSWTPTLVERVNVPFNTKFGTTNPPGLVEAMTRDPWSQSGKYALGWLYFSIILLAATIGVRMYTMWTDKIRTASYKDRLLQQSVQSTPEMSYEMAFLDTDKSTNKLFPRTDPAHMQQDAYAGSQSSISSIAPLNNLISAFRYVFYRPIPNISLGKNIRPITFPSLAVCCIVFAALAFTIMYTFIPQPLYWQSLAFGSPPVAIRSGMLAVSMMPWIVLLSMKANIISMITGIGHERLNVLHRWGGWLCLLLSLIHTVPFYVAKMNDPAGYAYYRTLLSTPSGIYLFGTGFAALAPLIFLCLHGIHHLRHAMYELFVTLHVPVSIVFLAMLIWHCNNYITSWNYLWATLAIWGVSYIIRLFYLNWANPWRMSSFLIGDEAGVYLLPENAVKVTIPTQMKWKPGQYVYLRMPGVSLFENHPFTITSLCSDDFPSEYGEGYRDMVLVFRPFGGFTKKVLEKATEKGPWHSYRAFVDGPYGGMKRSLDAFDHVILFAGGSGITALTSHLLDLIKRMRDGKAVTKTIQVVWAIKRPETMEWFREELRIAREYAPPGTVQCQFYITAAKRLPAGQLVSASTPGRPVSMFFNDKVNDAFQSIANKRSSHYSEVSRHSALIRDEAMGDPHKEQELRKEQEDKISPLPKGALVPATRTTTQPPPEKQYLAENGELLYPPVAPPAQYQQYFGQQYHGHEYPNGQGQQQKQRQQGEQTGQKEDVEQEQPEIQQPEPTHYYQSPKRQRNLAVDVEQATRAGALPEQAEPTNYQGFDFGFPSTPTEFQKNLMRFAFLPAAVKRQDGWSTEYGRPDIPYMLRQAKKDFGRRTCVFVCGPPSMRLDVSYAVADLQREILNDPLKDELYLHTENYAI</sequence>
<evidence type="ECO:0000256" key="8">
    <source>
        <dbReference type="ARBA" id="ARBA00023110"/>
    </source>
</evidence>
<evidence type="ECO:0000259" key="15">
    <source>
        <dbReference type="PROSITE" id="PS51384"/>
    </source>
</evidence>
<dbReference type="InterPro" id="IPR051410">
    <property type="entry name" value="Ferric/Cupric_Reductase"/>
</dbReference>
<evidence type="ECO:0000256" key="10">
    <source>
        <dbReference type="ARBA" id="ARBA00023235"/>
    </source>
</evidence>
<dbReference type="PANTHER" id="PTHR32361">
    <property type="entry name" value="FERRIC/CUPRIC REDUCTASE TRANSMEMBRANE COMPONENT"/>
    <property type="match status" value="1"/>
</dbReference>
<comment type="similarity">
    <text evidence="2">Belongs to the ferric reductase (FRE) family.</text>
</comment>
<evidence type="ECO:0000313" key="17">
    <source>
        <dbReference type="Proteomes" id="UP000327013"/>
    </source>
</evidence>
<reference evidence="16 17" key="1">
    <citation type="submission" date="2019-06" db="EMBL/GenBank/DDBJ databases">
        <title>A chromosomal-level reference genome of Carpinus fangiana (Coryloideae, Betulaceae).</title>
        <authorList>
            <person name="Yang X."/>
            <person name="Wang Z."/>
            <person name="Zhang L."/>
            <person name="Hao G."/>
            <person name="Liu J."/>
            <person name="Yang Y."/>
        </authorList>
    </citation>
    <scope>NUCLEOTIDE SEQUENCE [LARGE SCALE GENOMIC DNA]</scope>
    <source>
        <strain evidence="16">Cfa_2016G</strain>
        <tissue evidence="16">Leaf</tissue>
    </source>
</reference>
<feature type="transmembrane region" description="Helical" evidence="13">
    <location>
        <begin position="1106"/>
        <end position="1124"/>
    </location>
</feature>
<evidence type="ECO:0000256" key="5">
    <source>
        <dbReference type="ARBA" id="ARBA00022692"/>
    </source>
</evidence>
<dbReference type="SFLD" id="SFLDS00052">
    <property type="entry name" value="Ferric_Reductase_Domain"/>
    <property type="match status" value="1"/>
</dbReference>
<keyword evidence="8" id="KW-0697">Rotamase</keyword>
<feature type="compositionally biased region" description="Basic and acidic residues" evidence="12">
    <location>
        <begin position="1508"/>
        <end position="1536"/>
    </location>
</feature>
<keyword evidence="4" id="KW-1003">Cell membrane</keyword>
<dbReference type="PROSITE" id="PS51384">
    <property type="entry name" value="FAD_FR"/>
    <property type="match status" value="1"/>
</dbReference>
<dbReference type="Pfam" id="PF00160">
    <property type="entry name" value="Pro_isomerase"/>
    <property type="match status" value="1"/>
</dbReference>
<feature type="transmembrane region" description="Helical" evidence="13">
    <location>
        <begin position="746"/>
        <end position="770"/>
    </location>
</feature>
<dbReference type="SUPFAM" id="SSF52343">
    <property type="entry name" value="Ferredoxin reductase-like, C-terminal NADP-linked domain"/>
    <property type="match status" value="1"/>
</dbReference>
<evidence type="ECO:0000256" key="4">
    <source>
        <dbReference type="ARBA" id="ARBA00022475"/>
    </source>
</evidence>
<evidence type="ECO:0000256" key="12">
    <source>
        <dbReference type="SAM" id="MobiDB-lite"/>
    </source>
</evidence>
<name>A0A5N6KPD3_9ROSI</name>
<dbReference type="Proteomes" id="UP000327013">
    <property type="component" value="Unassembled WGS sequence"/>
</dbReference>
<evidence type="ECO:0000256" key="9">
    <source>
        <dbReference type="ARBA" id="ARBA00023136"/>
    </source>
</evidence>
<gene>
    <name evidence="16" type="ORF">FH972_021310</name>
</gene>
<evidence type="ECO:0000313" key="16">
    <source>
        <dbReference type="EMBL" id="KAB8337006.1"/>
    </source>
</evidence>
<protein>
    <submittedName>
        <fullName evidence="16">Uncharacterized protein</fullName>
    </submittedName>
</protein>
<feature type="compositionally biased region" description="Polar residues" evidence="12">
    <location>
        <begin position="346"/>
        <end position="355"/>
    </location>
</feature>
<dbReference type="Pfam" id="PF08030">
    <property type="entry name" value="NAD_binding_6"/>
    <property type="match status" value="1"/>
</dbReference>
<feature type="region of interest" description="Disordered" evidence="12">
    <location>
        <begin position="601"/>
        <end position="620"/>
    </location>
</feature>
<dbReference type="OrthoDB" id="167398at2759"/>
<dbReference type="InterPro" id="IPR013130">
    <property type="entry name" value="Fe3_Rdtase_TM_dom"/>
</dbReference>
<evidence type="ECO:0000256" key="13">
    <source>
        <dbReference type="SAM" id="Phobius"/>
    </source>
</evidence>
<comment type="caution">
    <text evidence="16">The sequence shown here is derived from an EMBL/GenBank/DDBJ whole genome shotgun (WGS) entry which is preliminary data.</text>
</comment>
<dbReference type="GO" id="GO:0005634">
    <property type="term" value="C:nucleus"/>
    <property type="evidence" value="ECO:0007669"/>
    <property type="project" value="UniProtKB-ARBA"/>
</dbReference>
<evidence type="ECO:0000259" key="14">
    <source>
        <dbReference type="PROSITE" id="PS50072"/>
    </source>
</evidence>
<dbReference type="InterPro" id="IPR013121">
    <property type="entry name" value="Fe_red_NAD-bd_6"/>
</dbReference>
<keyword evidence="5 13" id="KW-0812">Transmembrane</keyword>
<dbReference type="Gene3D" id="3.40.50.80">
    <property type="entry name" value="Nucleotide-binding domain of ferredoxin-NADP reductase (FNR) module"/>
    <property type="match status" value="2"/>
</dbReference>
<dbReference type="GO" id="GO:0015677">
    <property type="term" value="P:copper ion import"/>
    <property type="evidence" value="ECO:0007669"/>
    <property type="project" value="TreeGrafter"/>
</dbReference>
<dbReference type="PRINTS" id="PR00153">
    <property type="entry name" value="CSAPPISMRASE"/>
</dbReference>
<feature type="transmembrane region" description="Helical" evidence="13">
    <location>
        <begin position="1212"/>
        <end position="1232"/>
    </location>
</feature>
<dbReference type="Gene3D" id="2.40.100.10">
    <property type="entry name" value="Cyclophilin-like"/>
    <property type="match status" value="1"/>
</dbReference>
<dbReference type="FunFam" id="2.40.100.10:FF:000008">
    <property type="entry name" value="Peptidyl-prolyl cis-trans isomerase"/>
    <property type="match status" value="1"/>
</dbReference>
<evidence type="ECO:0000256" key="3">
    <source>
        <dbReference type="ARBA" id="ARBA00022448"/>
    </source>
</evidence>
<feature type="transmembrane region" description="Helical" evidence="13">
    <location>
        <begin position="1027"/>
        <end position="1046"/>
    </location>
</feature>
<keyword evidence="17" id="KW-1185">Reference proteome</keyword>
<dbReference type="GO" id="GO:0006826">
    <property type="term" value="P:iron ion transport"/>
    <property type="evidence" value="ECO:0007669"/>
    <property type="project" value="TreeGrafter"/>
</dbReference>
<dbReference type="GO" id="GO:0052851">
    <property type="term" value="F:ferric-chelate reductase (NADPH) activity"/>
    <property type="evidence" value="ECO:0007669"/>
    <property type="project" value="UniProtKB-EC"/>
</dbReference>
<keyword evidence="6 13" id="KW-1133">Transmembrane helix</keyword>
<feature type="region of interest" description="Disordered" evidence="12">
    <location>
        <begin position="418"/>
        <end position="440"/>
    </location>
</feature>
<dbReference type="InterPro" id="IPR029000">
    <property type="entry name" value="Cyclophilin-like_dom_sf"/>
</dbReference>
<keyword evidence="9 13" id="KW-0472">Membrane</keyword>
<dbReference type="InterPro" id="IPR017927">
    <property type="entry name" value="FAD-bd_FR_type"/>
</dbReference>
<feature type="transmembrane region" description="Helical" evidence="13">
    <location>
        <begin position="945"/>
        <end position="965"/>
    </location>
</feature>
<evidence type="ECO:0000256" key="7">
    <source>
        <dbReference type="ARBA" id="ARBA00023002"/>
    </source>
</evidence>
<feature type="region of interest" description="Disordered" evidence="12">
    <location>
        <begin position="1586"/>
        <end position="1636"/>
    </location>
</feature>
<feature type="domain" description="PPIase cyclophilin-type" evidence="14">
    <location>
        <begin position="22"/>
        <end position="176"/>
    </location>
</feature>
<dbReference type="GO" id="GO:0003755">
    <property type="term" value="F:peptidyl-prolyl cis-trans isomerase activity"/>
    <property type="evidence" value="ECO:0007669"/>
    <property type="project" value="UniProtKB-KW"/>
</dbReference>
<evidence type="ECO:0000256" key="2">
    <source>
        <dbReference type="ARBA" id="ARBA00006278"/>
    </source>
</evidence>
<evidence type="ECO:0000256" key="6">
    <source>
        <dbReference type="ARBA" id="ARBA00022989"/>
    </source>
</evidence>
<dbReference type="SUPFAM" id="SSF50891">
    <property type="entry name" value="Cyclophilin-like"/>
    <property type="match status" value="1"/>
</dbReference>
<dbReference type="Pfam" id="PF01794">
    <property type="entry name" value="Ferric_reduct"/>
    <property type="match status" value="1"/>
</dbReference>
<dbReference type="InterPro" id="IPR017938">
    <property type="entry name" value="Riboflavin_synthase-like_b-brl"/>
</dbReference>
<dbReference type="SFLD" id="SFLDG01168">
    <property type="entry name" value="Ferric_reductase_subgroup_(FRE"/>
    <property type="match status" value="1"/>
</dbReference>